<evidence type="ECO:0000256" key="7">
    <source>
        <dbReference type="ARBA" id="ARBA00022833"/>
    </source>
</evidence>
<proteinExistence type="inferred from homology"/>
<evidence type="ECO:0000259" key="12">
    <source>
        <dbReference type="Pfam" id="PF01406"/>
    </source>
</evidence>
<dbReference type="SUPFAM" id="SSF47323">
    <property type="entry name" value="Anticodon-binding domain of a subclass of class I aminoacyl-tRNA synthetases"/>
    <property type="match status" value="1"/>
</dbReference>
<evidence type="ECO:0000256" key="3">
    <source>
        <dbReference type="ARBA" id="ARBA00014738"/>
    </source>
</evidence>
<dbReference type="GO" id="GO:0004817">
    <property type="term" value="F:cysteine-tRNA ligase activity"/>
    <property type="evidence" value="ECO:0007669"/>
    <property type="project" value="UniProtKB-EC"/>
</dbReference>
<evidence type="ECO:0000256" key="4">
    <source>
        <dbReference type="ARBA" id="ARBA00022598"/>
    </source>
</evidence>
<evidence type="ECO:0000256" key="11">
    <source>
        <dbReference type="ARBA" id="ARBA00031499"/>
    </source>
</evidence>
<dbReference type="EC" id="6.1.1.16" evidence="2"/>
<dbReference type="InterPro" id="IPR014729">
    <property type="entry name" value="Rossmann-like_a/b/a_fold"/>
</dbReference>
<keyword evidence="8" id="KW-0067">ATP-binding</keyword>
<evidence type="ECO:0000256" key="8">
    <source>
        <dbReference type="ARBA" id="ARBA00022840"/>
    </source>
</evidence>
<dbReference type="HAMAP" id="MF_00041">
    <property type="entry name" value="Cys_tRNA_synth"/>
    <property type="match status" value="1"/>
</dbReference>
<keyword evidence="6" id="KW-0547">Nucleotide-binding</keyword>
<dbReference type="PANTHER" id="PTHR10890">
    <property type="entry name" value="CYSTEINYL-TRNA SYNTHETASE"/>
    <property type="match status" value="1"/>
</dbReference>
<evidence type="ECO:0000256" key="1">
    <source>
        <dbReference type="ARBA" id="ARBA00001947"/>
    </source>
</evidence>
<dbReference type="Gene3D" id="3.40.50.620">
    <property type="entry name" value="HUPs"/>
    <property type="match status" value="1"/>
</dbReference>
<evidence type="ECO:0000259" key="13">
    <source>
        <dbReference type="Pfam" id="PF23493"/>
    </source>
</evidence>
<accession>A0A6J5Z9F1</accession>
<dbReference type="CDD" id="cd00672">
    <property type="entry name" value="CysRS_core"/>
    <property type="match status" value="1"/>
</dbReference>
<evidence type="ECO:0000256" key="6">
    <source>
        <dbReference type="ARBA" id="ARBA00022741"/>
    </source>
</evidence>
<keyword evidence="10" id="KW-0030">Aminoacyl-tRNA synthetase</keyword>
<reference evidence="14" key="1">
    <citation type="submission" date="2020-05" db="EMBL/GenBank/DDBJ databases">
        <authorList>
            <person name="Chiriac C."/>
            <person name="Salcher M."/>
            <person name="Ghai R."/>
            <person name="Kavagutti S V."/>
        </authorList>
    </citation>
    <scope>NUCLEOTIDE SEQUENCE</scope>
</reference>
<dbReference type="Pfam" id="PF01406">
    <property type="entry name" value="tRNA-synt_1e"/>
    <property type="match status" value="1"/>
</dbReference>
<feature type="domain" description="Cysteinyl-tRNA ligase anticodon binding" evidence="13">
    <location>
        <begin position="418"/>
        <end position="466"/>
    </location>
</feature>
<protein>
    <recommendedName>
        <fullName evidence="3">Cysteine--tRNA ligase</fullName>
        <ecNumber evidence="2">6.1.1.16</ecNumber>
    </recommendedName>
    <alternativeName>
        <fullName evidence="11">Cysteinyl-tRNA synthetase</fullName>
    </alternativeName>
</protein>
<dbReference type="NCBIfam" id="TIGR00435">
    <property type="entry name" value="cysS"/>
    <property type="match status" value="1"/>
</dbReference>
<dbReference type="Gene3D" id="1.20.120.1910">
    <property type="entry name" value="Cysteine-tRNA ligase, C-terminal anti-codon recognition domain"/>
    <property type="match status" value="1"/>
</dbReference>
<dbReference type="Pfam" id="PF23493">
    <property type="entry name" value="CysS_C"/>
    <property type="match status" value="1"/>
</dbReference>
<comment type="cofactor">
    <cofactor evidence="1">
        <name>Zn(2+)</name>
        <dbReference type="ChEBI" id="CHEBI:29105"/>
    </cofactor>
</comment>
<dbReference type="GO" id="GO:0005524">
    <property type="term" value="F:ATP binding"/>
    <property type="evidence" value="ECO:0007669"/>
    <property type="project" value="UniProtKB-KW"/>
</dbReference>
<dbReference type="GO" id="GO:0046872">
    <property type="term" value="F:metal ion binding"/>
    <property type="evidence" value="ECO:0007669"/>
    <property type="project" value="UniProtKB-KW"/>
</dbReference>
<dbReference type="AlphaFoldDB" id="A0A6J5Z9F1"/>
<name>A0A6J5Z9F1_9ZZZZ</name>
<organism evidence="14">
    <name type="scientific">freshwater metagenome</name>
    <dbReference type="NCBI Taxonomy" id="449393"/>
    <lineage>
        <taxon>unclassified sequences</taxon>
        <taxon>metagenomes</taxon>
        <taxon>ecological metagenomes</taxon>
    </lineage>
</organism>
<dbReference type="InterPro" id="IPR032678">
    <property type="entry name" value="tRNA-synt_1_cat_dom"/>
</dbReference>
<dbReference type="InterPro" id="IPR015803">
    <property type="entry name" value="Cys-tRNA-ligase"/>
</dbReference>
<keyword evidence="9" id="KW-0648">Protein biosynthesis</keyword>
<dbReference type="InterPro" id="IPR009080">
    <property type="entry name" value="tRNAsynth_Ia_anticodon-bd"/>
</dbReference>
<dbReference type="InterPro" id="IPR024909">
    <property type="entry name" value="Cys-tRNA/MSH_ligase"/>
</dbReference>
<gene>
    <name evidence="14" type="ORF">UFOPK4028_00660</name>
</gene>
<keyword evidence="7" id="KW-0862">Zinc</keyword>
<keyword evidence="4" id="KW-0436">Ligase</keyword>
<dbReference type="GO" id="GO:0006423">
    <property type="term" value="P:cysteinyl-tRNA aminoacylation"/>
    <property type="evidence" value="ECO:0007669"/>
    <property type="project" value="InterPro"/>
</dbReference>
<evidence type="ECO:0000256" key="5">
    <source>
        <dbReference type="ARBA" id="ARBA00022723"/>
    </source>
</evidence>
<evidence type="ECO:0000256" key="2">
    <source>
        <dbReference type="ARBA" id="ARBA00012832"/>
    </source>
</evidence>
<dbReference type="GO" id="GO:0005829">
    <property type="term" value="C:cytosol"/>
    <property type="evidence" value="ECO:0007669"/>
    <property type="project" value="TreeGrafter"/>
</dbReference>
<feature type="domain" description="tRNA synthetases class I catalytic" evidence="12">
    <location>
        <begin position="26"/>
        <end position="333"/>
    </location>
</feature>
<dbReference type="PRINTS" id="PR00983">
    <property type="entry name" value="TRNASYNTHCYS"/>
</dbReference>
<evidence type="ECO:0000256" key="10">
    <source>
        <dbReference type="ARBA" id="ARBA00023146"/>
    </source>
</evidence>
<dbReference type="EMBL" id="CAESAC010000091">
    <property type="protein sequence ID" value="CAB4337702.1"/>
    <property type="molecule type" value="Genomic_DNA"/>
</dbReference>
<evidence type="ECO:0000256" key="9">
    <source>
        <dbReference type="ARBA" id="ARBA00022917"/>
    </source>
</evidence>
<dbReference type="InterPro" id="IPR056411">
    <property type="entry name" value="CysS_C"/>
</dbReference>
<sequence>MKPAKDLLKINLFDTKTRELQPLVSSDGKSLRIYGCGPTVYRDAHVGNMRTFLLSDIIIRLAKNLGYEIRFIQNITDVGHMSEDFVEDKILAQAKAESKDPYEIARIYEARFHADLKLLNITPADNYPKASECIDLMHDLINKLIKKDNAYVGSDNCVYFSAQSFPGYGAISGNRLDSLKPGHRFEYSEDGAKRFHADWALWKAAENRTQMIWNSPWGKGFPGWHVECSAMSLHYLDGFVDLHLGGIDLRFPHHENERAQSNCVIDQEAVALWLHGEHLLFEGRKMAKSSNNVVLVSDLIAKKLDPLALRLCFLENRYRSQMDLSWDSLKAAHQLIQRWRDKISIWKLTGSTVNAESNSWVSQITADLCDDLDTPRALQKLRNIEKSQSISDGVKFAIFSEIDVLFGLDLLNSSLKSEELPAHLNEMLIQRQKARSSGDFTESDRLRDLLAENGISVNDGKDGQNWNWLVSD</sequence>
<dbReference type="SUPFAM" id="SSF52374">
    <property type="entry name" value="Nucleotidylyl transferase"/>
    <property type="match status" value="1"/>
</dbReference>
<keyword evidence="5" id="KW-0479">Metal-binding</keyword>
<dbReference type="PANTHER" id="PTHR10890:SF3">
    <property type="entry name" value="CYSTEINE--TRNA LIGASE, CYTOPLASMIC"/>
    <property type="match status" value="1"/>
</dbReference>
<evidence type="ECO:0000313" key="14">
    <source>
        <dbReference type="EMBL" id="CAB4337702.1"/>
    </source>
</evidence>